<comment type="caution">
    <text evidence="1">The sequence shown here is derived from an EMBL/GenBank/DDBJ whole genome shotgun (WGS) entry which is preliminary data.</text>
</comment>
<protein>
    <submittedName>
        <fullName evidence="1">Uncharacterized protein</fullName>
    </submittedName>
</protein>
<evidence type="ECO:0000313" key="1">
    <source>
        <dbReference type="EMBL" id="GFD21420.1"/>
    </source>
</evidence>
<feature type="non-terminal residue" evidence="1">
    <location>
        <position position="1"/>
    </location>
</feature>
<sequence>PVGTVAVRLVVELNATTVAAVPLKATVVAAVKSVPVMATCVPAGPVTGVKARARRAAAAGYRGDRGLGQGEVSGIAANSHHRRTGEVEHRRTLVLNIELHGGRAAAHYGGSKSVATGSVGDIGSALGQVDFGHGRAYHHRAINGN</sequence>
<gene>
    <name evidence="1" type="ORF">Tci_893389</name>
</gene>
<name>A0A699UFX7_TANCI</name>
<proteinExistence type="predicted"/>
<dbReference type="AlphaFoldDB" id="A0A699UFX7"/>
<accession>A0A699UFX7</accession>
<dbReference type="EMBL" id="BKCJ011329590">
    <property type="protein sequence ID" value="GFD21420.1"/>
    <property type="molecule type" value="Genomic_DNA"/>
</dbReference>
<organism evidence="1">
    <name type="scientific">Tanacetum cinerariifolium</name>
    <name type="common">Dalmatian daisy</name>
    <name type="synonym">Chrysanthemum cinerariifolium</name>
    <dbReference type="NCBI Taxonomy" id="118510"/>
    <lineage>
        <taxon>Eukaryota</taxon>
        <taxon>Viridiplantae</taxon>
        <taxon>Streptophyta</taxon>
        <taxon>Embryophyta</taxon>
        <taxon>Tracheophyta</taxon>
        <taxon>Spermatophyta</taxon>
        <taxon>Magnoliopsida</taxon>
        <taxon>eudicotyledons</taxon>
        <taxon>Gunneridae</taxon>
        <taxon>Pentapetalae</taxon>
        <taxon>asterids</taxon>
        <taxon>campanulids</taxon>
        <taxon>Asterales</taxon>
        <taxon>Asteraceae</taxon>
        <taxon>Asteroideae</taxon>
        <taxon>Anthemideae</taxon>
        <taxon>Anthemidinae</taxon>
        <taxon>Tanacetum</taxon>
    </lineage>
</organism>
<feature type="non-terminal residue" evidence="1">
    <location>
        <position position="145"/>
    </location>
</feature>
<reference evidence="1" key="1">
    <citation type="journal article" date="2019" name="Sci. Rep.">
        <title>Draft genome of Tanacetum cinerariifolium, the natural source of mosquito coil.</title>
        <authorList>
            <person name="Yamashiro T."/>
            <person name="Shiraishi A."/>
            <person name="Satake H."/>
            <person name="Nakayama K."/>
        </authorList>
    </citation>
    <scope>NUCLEOTIDE SEQUENCE</scope>
</reference>